<feature type="region of interest" description="Disordered" evidence="1">
    <location>
        <begin position="181"/>
        <end position="200"/>
    </location>
</feature>
<accession>A0A9P5AP73</accession>
<dbReference type="AlphaFoldDB" id="A0A9P5AP73"/>
<organism evidence="2 3">
    <name type="scientific">Fusarium beomiforme</name>
    <dbReference type="NCBI Taxonomy" id="44412"/>
    <lineage>
        <taxon>Eukaryota</taxon>
        <taxon>Fungi</taxon>
        <taxon>Dikarya</taxon>
        <taxon>Ascomycota</taxon>
        <taxon>Pezizomycotina</taxon>
        <taxon>Sordariomycetes</taxon>
        <taxon>Hypocreomycetidae</taxon>
        <taxon>Hypocreales</taxon>
        <taxon>Nectriaceae</taxon>
        <taxon>Fusarium</taxon>
        <taxon>Fusarium burgessii species complex</taxon>
    </lineage>
</organism>
<reference evidence="2" key="1">
    <citation type="journal article" date="2017" name="Mycologia">
        <title>Fusarium algeriense, sp. nov., a novel toxigenic crown rot pathogen of durum wheat from Algeria is nested in the Fusarium burgessii species complex.</title>
        <authorList>
            <person name="Laraba I."/>
            <person name="Keddad A."/>
            <person name="Boureghda H."/>
            <person name="Abdallah N."/>
            <person name="Vaughan M.M."/>
            <person name="Proctor R.H."/>
            <person name="Busman M."/>
            <person name="O'Donnell K."/>
        </authorList>
    </citation>
    <scope>NUCLEOTIDE SEQUENCE</scope>
    <source>
        <strain evidence="2">NRRL 25174</strain>
    </source>
</reference>
<gene>
    <name evidence="2" type="ORF">FBEOM_4726</name>
</gene>
<proteinExistence type="predicted"/>
<reference evidence="2" key="2">
    <citation type="submission" date="2020-02" db="EMBL/GenBank/DDBJ databases">
        <title>Identification and distribution of gene clusters putatively required for synthesis of sphingolipid metabolism inhibitors in phylogenetically diverse species of the filamentous fungus Fusarium.</title>
        <authorList>
            <person name="Kim H.-S."/>
            <person name="Busman M."/>
            <person name="Brown D.W."/>
            <person name="Divon H."/>
            <person name="Uhlig S."/>
            <person name="Proctor R.H."/>
        </authorList>
    </citation>
    <scope>NUCLEOTIDE SEQUENCE</scope>
    <source>
        <strain evidence="2">NRRL 25174</strain>
    </source>
</reference>
<evidence type="ECO:0000313" key="2">
    <source>
        <dbReference type="EMBL" id="KAF4341377.1"/>
    </source>
</evidence>
<dbReference type="EMBL" id="PVQB02000197">
    <property type="protein sequence ID" value="KAF4341377.1"/>
    <property type="molecule type" value="Genomic_DNA"/>
</dbReference>
<comment type="caution">
    <text evidence="2">The sequence shown here is derived from an EMBL/GenBank/DDBJ whole genome shotgun (WGS) entry which is preliminary data.</text>
</comment>
<sequence length="200" mass="21277">MKIQYTVDCRESPSKHIHGWAMIDCRLQAGRKKRTHDEEVPDKIKVRDFLKDIVLRQKLEGDVTLHDDGEEVYDDMALLSDFLHNESDILDVRVDPSIPVAWGGRAEGGTATATPNAWAKCYGGYAEGGCSSPDGMQGGRAWGGHANGATGRGGLAVGGPANSTVEGVTAIAGLADAGKFKLNEKGGKGGAKKSKKSKRK</sequence>
<protein>
    <submittedName>
        <fullName evidence="2">Uncharacterized protein</fullName>
    </submittedName>
</protein>
<evidence type="ECO:0000256" key="1">
    <source>
        <dbReference type="SAM" id="MobiDB-lite"/>
    </source>
</evidence>
<evidence type="ECO:0000313" key="3">
    <source>
        <dbReference type="Proteomes" id="UP000730481"/>
    </source>
</evidence>
<feature type="compositionally biased region" description="Basic residues" evidence="1">
    <location>
        <begin position="190"/>
        <end position="200"/>
    </location>
</feature>
<dbReference type="Proteomes" id="UP000730481">
    <property type="component" value="Unassembled WGS sequence"/>
</dbReference>
<name>A0A9P5AP73_9HYPO</name>
<keyword evidence="3" id="KW-1185">Reference proteome</keyword>